<feature type="transmembrane region" description="Helical" evidence="1">
    <location>
        <begin position="301"/>
        <end position="324"/>
    </location>
</feature>
<keyword evidence="1" id="KW-0812">Transmembrane</keyword>
<reference evidence="2" key="2">
    <citation type="submission" date="2015-06" db="UniProtKB">
        <authorList>
            <consortium name="EnsemblMetazoa"/>
        </authorList>
    </citation>
    <scope>IDENTIFICATION</scope>
</reference>
<evidence type="ECO:0008006" key="4">
    <source>
        <dbReference type="Google" id="ProtNLM"/>
    </source>
</evidence>
<accession>T1K6C4</accession>
<feature type="transmembrane region" description="Helical" evidence="1">
    <location>
        <begin position="118"/>
        <end position="140"/>
    </location>
</feature>
<feature type="transmembrane region" description="Helical" evidence="1">
    <location>
        <begin position="330"/>
        <end position="353"/>
    </location>
</feature>
<reference evidence="3" key="1">
    <citation type="submission" date="2011-08" db="EMBL/GenBank/DDBJ databases">
        <authorList>
            <person name="Rombauts S."/>
        </authorList>
    </citation>
    <scope>NUCLEOTIDE SEQUENCE</scope>
    <source>
        <strain evidence="3">London</strain>
    </source>
</reference>
<feature type="transmembrane region" description="Helical" evidence="1">
    <location>
        <begin position="68"/>
        <end position="92"/>
    </location>
</feature>
<evidence type="ECO:0000313" key="2">
    <source>
        <dbReference type="EnsemblMetazoa" id="tetur05g09335.1"/>
    </source>
</evidence>
<protein>
    <recommendedName>
        <fullName evidence="4">Gustatory receptor</fullName>
    </recommendedName>
</protein>
<sequence length="431" mass="49973">MLETGVGRNHDNKIMPLLTPKVFEQPSVKFDKSSDRGKQYGEYLDDKLKNYHFLNAGLDLKLRQMKHIIAYESSIFIFNLIWSIRLLTLALITKDSVYYEKITAYLGNGYISHESNRLIHFLLMLTHMAVWSIKFAGLWYELTKGIIIMKDLNVIKIYGFDRLALKLRFDHCRLFQKITTFILTNVETSMIITLSILFIGHFYQIQASWYLMKNWLQKLFVIIWSIYFIFVLCFIIAAGAIAAALLLVIFLYIKFRQDTVNANLDLVKNLKICPIELLDQLVRCHSEAYNLIDRCNLVTKLTFFLIYVPMTLVADICFFTGAIYNVDDGPINLICIFFSSVAISIFAYVSYLIGSVHEKAERASKSFHKLITRTPFNARSSLKTLFLLERILETPIGLTTPTTVINKEFFVTYLLETASNLMLFICNFRRD</sequence>
<dbReference type="Proteomes" id="UP000015104">
    <property type="component" value="Unassembled WGS sequence"/>
</dbReference>
<keyword evidence="1" id="KW-1133">Transmembrane helix</keyword>
<dbReference type="EnsemblMetazoa" id="tetur05g09335.1">
    <property type="protein sequence ID" value="tetur05g09335.1"/>
    <property type="gene ID" value="tetur05g09335"/>
</dbReference>
<organism evidence="2 3">
    <name type="scientific">Tetranychus urticae</name>
    <name type="common">Two-spotted spider mite</name>
    <dbReference type="NCBI Taxonomy" id="32264"/>
    <lineage>
        <taxon>Eukaryota</taxon>
        <taxon>Metazoa</taxon>
        <taxon>Ecdysozoa</taxon>
        <taxon>Arthropoda</taxon>
        <taxon>Chelicerata</taxon>
        <taxon>Arachnida</taxon>
        <taxon>Acari</taxon>
        <taxon>Acariformes</taxon>
        <taxon>Trombidiformes</taxon>
        <taxon>Prostigmata</taxon>
        <taxon>Eleutherengona</taxon>
        <taxon>Raphignathae</taxon>
        <taxon>Tetranychoidea</taxon>
        <taxon>Tetranychidae</taxon>
        <taxon>Tetranychus</taxon>
    </lineage>
</organism>
<feature type="transmembrane region" description="Helical" evidence="1">
    <location>
        <begin position="178"/>
        <end position="202"/>
    </location>
</feature>
<evidence type="ECO:0000313" key="3">
    <source>
        <dbReference type="Proteomes" id="UP000015104"/>
    </source>
</evidence>
<dbReference type="AlphaFoldDB" id="T1K6C4"/>
<dbReference type="HOGENOM" id="CLU_636683_0_0_1"/>
<feature type="transmembrane region" description="Helical" evidence="1">
    <location>
        <begin position="222"/>
        <end position="253"/>
    </location>
</feature>
<name>T1K6C4_TETUR</name>
<proteinExistence type="predicted"/>
<dbReference type="EMBL" id="CAEY01001585">
    <property type="status" value="NOT_ANNOTATED_CDS"/>
    <property type="molecule type" value="Genomic_DNA"/>
</dbReference>
<keyword evidence="3" id="KW-1185">Reference proteome</keyword>
<keyword evidence="1" id="KW-0472">Membrane</keyword>
<evidence type="ECO:0000256" key="1">
    <source>
        <dbReference type="SAM" id="Phobius"/>
    </source>
</evidence>